<protein>
    <submittedName>
        <fullName evidence="2">Uncharacterized protein</fullName>
    </submittedName>
</protein>
<keyword evidence="1" id="KW-0732">Signal</keyword>
<evidence type="ECO:0000256" key="1">
    <source>
        <dbReference type="SAM" id="SignalP"/>
    </source>
</evidence>
<dbReference type="KEGG" id="ssyi:EKG83_10335"/>
<feature type="chain" id="PRO_5025046176" evidence="1">
    <location>
        <begin position="28"/>
        <end position="65"/>
    </location>
</feature>
<evidence type="ECO:0000313" key="2">
    <source>
        <dbReference type="EMBL" id="QFZ17825.1"/>
    </source>
</evidence>
<dbReference type="Proteomes" id="UP000325787">
    <property type="component" value="Chromosome"/>
</dbReference>
<gene>
    <name evidence="2" type="ORF">EKG83_10335</name>
</gene>
<dbReference type="AlphaFoldDB" id="A0A5Q0GW03"/>
<accession>A0A5Q0GW03</accession>
<sequence length="65" mass="6316">MKTTTRVVVTALAVAALGVGTGGVAFADTPVWVLPGVDLGGPLGPTTGVPGALAPLFDLFKLIGA</sequence>
<evidence type="ECO:0000313" key="3">
    <source>
        <dbReference type="Proteomes" id="UP000325787"/>
    </source>
</evidence>
<reference evidence="3" key="1">
    <citation type="journal article" date="2021" name="Curr. Microbiol.">
        <title>Complete genome of nocamycin-producing strain Saccharothrix syringae NRRL B-16468 reveals the biosynthetic potential for secondary metabolites.</title>
        <authorList>
            <person name="Mo X."/>
            <person name="Yang S."/>
        </authorList>
    </citation>
    <scope>NUCLEOTIDE SEQUENCE [LARGE SCALE GENOMIC DNA]</scope>
    <source>
        <strain evidence="3">ATCC 51364 / DSM 43886 / JCM 6844 / KCTC 9398 / NBRC 14523 / NRRL B-16468 / INA 2240</strain>
    </source>
</reference>
<name>A0A5Q0GW03_SACSY</name>
<proteinExistence type="predicted"/>
<dbReference type="RefSeq" id="WP_033435160.1">
    <property type="nucleotide sequence ID" value="NZ_CP034550.1"/>
</dbReference>
<feature type="signal peptide" evidence="1">
    <location>
        <begin position="1"/>
        <end position="27"/>
    </location>
</feature>
<organism evidence="2 3">
    <name type="scientific">Saccharothrix syringae</name>
    <name type="common">Nocardiopsis syringae</name>
    <dbReference type="NCBI Taxonomy" id="103733"/>
    <lineage>
        <taxon>Bacteria</taxon>
        <taxon>Bacillati</taxon>
        <taxon>Actinomycetota</taxon>
        <taxon>Actinomycetes</taxon>
        <taxon>Pseudonocardiales</taxon>
        <taxon>Pseudonocardiaceae</taxon>
        <taxon>Saccharothrix</taxon>
    </lineage>
</organism>
<keyword evidence="3" id="KW-1185">Reference proteome</keyword>
<dbReference type="EMBL" id="CP034550">
    <property type="protein sequence ID" value="QFZ17825.1"/>
    <property type="molecule type" value="Genomic_DNA"/>
</dbReference>